<feature type="region of interest" description="Disordered" evidence="1">
    <location>
        <begin position="207"/>
        <end position="238"/>
    </location>
</feature>
<proteinExistence type="predicted"/>
<dbReference type="Proteomes" id="UP000244867">
    <property type="component" value="Unassembled WGS sequence"/>
</dbReference>
<evidence type="ECO:0000259" key="2">
    <source>
        <dbReference type="Pfam" id="PF13313"/>
    </source>
</evidence>
<feature type="domain" description="DUF4082" evidence="2">
    <location>
        <begin position="63"/>
        <end position="201"/>
    </location>
</feature>
<organism evidence="3 4">
    <name type="scientific">Nocardioides currus</name>
    <dbReference type="NCBI Taxonomy" id="2133958"/>
    <lineage>
        <taxon>Bacteria</taxon>
        <taxon>Bacillati</taxon>
        <taxon>Actinomycetota</taxon>
        <taxon>Actinomycetes</taxon>
        <taxon>Propionibacteriales</taxon>
        <taxon>Nocardioidaceae</taxon>
        <taxon>Nocardioides</taxon>
    </lineage>
</organism>
<dbReference type="AlphaFoldDB" id="A0A2R7Z2G5"/>
<gene>
    <name evidence="3" type="ORF">C7S10_00925</name>
</gene>
<comment type="caution">
    <text evidence="3">The sequence shown here is derived from an EMBL/GenBank/DDBJ whole genome shotgun (WGS) entry which is preliminary data.</text>
</comment>
<dbReference type="Pfam" id="PF13313">
    <property type="entry name" value="DUF4082"/>
    <property type="match status" value="1"/>
</dbReference>
<keyword evidence="4" id="KW-1185">Reference proteome</keyword>
<dbReference type="InterPro" id="IPR011050">
    <property type="entry name" value="Pectin_lyase_fold/virulence"/>
</dbReference>
<evidence type="ECO:0000256" key="1">
    <source>
        <dbReference type="SAM" id="MobiDB-lite"/>
    </source>
</evidence>
<reference evidence="3 4" key="1">
    <citation type="submission" date="2018-03" db="EMBL/GenBank/DDBJ databases">
        <authorList>
            <person name="Keele B.F."/>
        </authorList>
    </citation>
    <scope>NUCLEOTIDE SEQUENCE [LARGE SCALE GENOMIC DNA]</scope>
    <source>
        <strain evidence="3 4">IB-3</strain>
    </source>
</reference>
<dbReference type="Gene3D" id="2.160.20.10">
    <property type="entry name" value="Single-stranded right-handed beta-helix, Pectin lyase-like"/>
    <property type="match status" value="1"/>
</dbReference>
<name>A0A2R7Z2G5_9ACTN</name>
<sequence>MEEHPVKHTPALAPSARPAVVVAVLAALAATLLAVLPRVDADAAAGVDQKTKQASVGIWDDSVVPATPSRRTTKSTTLGLDFSSETGGRLYGIQYYAAGKNRAATTGKVWNARGKRLATVHFDRSKADGWKTAWFSSPVKIRAGKTYTASYRAPKGRYAIDKKSLGRHKDVVANGLTAHRGTFSRGPGRPTKTWRGSHYFIDVAFVPKSGGTPTQDPNPTPNPTPTTPVPSAFPDASNTGVPDGVALGTYAGPTTITAAGTVIDAQQINGSLVVRAPVTITRSQVNGVIVIEGSGHLTMADSTVDGGTSENSAISQRNMTLRRVEVKGARASVGCDLNCDVQDSWLHAQYMPAGSDWHGDGFLSNGGSNMVLRHNTLACDSKPTGAGGACSAALAAYGDFSPITNMTVDNNLFVQSPAGYCMYAGADPAKPYGDEASNIVVTNNVFARGTNGKCAAFGPVAAVAEGGNGNVFSGNVWDDGKAVSAP</sequence>
<dbReference type="OrthoDB" id="505641at2"/>
<feature type="compositionally biased region" description="Pro residues" evidence="1">
    <location>
        <begin position="216"/>
        <end position="228"/>
    </location>
</feature>
<evidence type="ECO:0000313" key="3">
    <source>
        <dbReference type="EMBL" id="PUA82349.1"/>
    </source>
</evidence>
<protein>
    <recommendedName>
        <fullName evidence="2">DUF4082 domain-containing protein</fullName>
    </recommendedName>
</protein>
<dbReference type="InterPro" id="IPR025141">
    <property type="entry name" value="DUF4082"/>
</dbReference>
<accession>A0A2R7Z2G5</accession>
<dbReference type="SUPFAM" id="SSF51126">
    <property type="entry name" value="Pectin lyase-like"/>
    <property type="match status" value="1"/>
</dbReference>
<evidence type="ECO:0000313" key="4">
    <source>
        <dbReference type="Proteomes" id="UP000244867"/>
    </source>
</evidence>
<dbReference type="EMBL" id="PYXZ01000001">
    <property type="protein sequence ID" value="PUA82349.1"/>
    <property type="molecule type" value="Genomic_DNA"/>
</dbReference>
<dbReference type="InterPro" id="IPR012334">
    <property type="entry name" value="Pectin_lyas_fold"/>
</dbReference>